<feature type="region of interest" description="Disordered" evidence="5">
    <location>
        <begin position="437"/>
        <end position="507"/>
    </location>
</feature>
<evidence type="ECO:0000256" key="4">
    <source>
        <dbReference type="SAM" id="Coils"/>
    </source>
</evidence>
<feature type="region of interest" description="Disordered" evidence="5">
    <location>
        <begin position="1"/>
        <end position="78"/>
    </location>
</feature>
<dbReference type="PANTHER" id="PTHR18921">
    <property type="entry name" value="MYOSIN HEAVY CHAIN - RELATED"/>
    <property type="match status" value="1"/>
</dbReference>
<proteinExistence type="predicted"/>
<feature type="compositionally biased region" description="Polar residues" evidence="5">
    <location>
        <begin position="384"/>
        <end position="408"/>
    </location>
</feature>
<evidence type="ECO:0000313" key="7">
    <source>
        <dbReference type="EMBL" id="KAF5310813.1"/>
    </source>
</evidence>
<feature type="compositionally biased region" description="Basic and acidic residues" evidence="5">
    <location>
        <begin position="54"/>
        <end position="76"/>
    </location>
</feature>
<evidence type="ECO:0000256" key="5">
    <source>
        <dbReference type="SAM" id="MobiDB-lite"/>
    </source>
</evidence>
<sequence>MAGSHKASDSVTDAAKQLRSSIDSERSVDTSKSPPPLKNGSSDHASADATANGHESDDPLERLQQELDKSNKEKESLQTQYRNLLAKLTQMRNTLGNKLQQDAEELDRREQLIQQLSAEKDDLSATVETLKAELITSHEESERASTKLDAMRSRVLQESAQESIQRDKELRETQIELERCRMERDEWERTAQQEQVVSEEARSALEEIQRELELMSAARGNDQEDLAREKEKTDNLESVLHDFQADKDRELKQAVKEYESQLLQVTQSLAEFKHRAITAEMQLEESQTNIARTQELEKDIKDKKLLIDKLRHEAVIINEHLIEALRRLRRNSSEANVDRRLVTNVLMSFLTTPRADSKRFEMLSLLASILQWNDQEREKAGLQRQGTGSGQTSASFWSRTSNVTSPVKSPSDLEKSDETESFSRLWVEFLLTEAASGDAASPAAPAPPGQPRSSMTSTPTSPMHSPPQQTPRRLASFGSVGMASTPNLFGPPPSRKGKEKEKPIPES</sequence>
<dbReference type="InterPro" id="IPR000237">
    <property type="entry name" value="GRIP_dom"/>
</dbReference>
<feature type="compositionally biased region" description="Low complexity" evidence="5">
    <location>
        <begin position="451"/>
        <end position="463"/>
    </location>
</feature>
<evidence type="ECO:0000313" key="8">
    <source>
        <dbReference type="Proteomes" id="UP000567179"/>
    </source>
</evidence>
<dbReference type="Proteomes" id="UP000567179">
    <property type="component" value="Unassembled WGS sequence"/>
</dbReference>
<feature type="coiled-coil region" evidence="4">
    <location>
        <begin position="170"/>
        <end position="313"/>
    </location>
</feature>
<dbReference type="PROSITE" id="PS50913">
    <property type="entry name" value="GRIP"/>
    <property type="match status" value="1"/>
</dbReference>
<gene>
    <name evidence="7" type="ORF">D9619_007815</name>
</gene>
<keyword evidence="8" id="KW-1185">Reference proteome</keyword>
<evidence type="ECO:0000259" key="6">
    <source>
        <dbReference type="PROSITE" id="PS50913"/>
    </source>
</evidence>
<dbReference type="EMBL" id="JAACJJ010000057">
    <property type="protein sequence ID" value="KAF5310813.1"/>
    <property type="molecule type" value="Genomic_DNA"/>
</dbReference>
<reference evidence="7 8" key="1">
    <citation type="journal article" date="2020" name="ISME J.">
        <title>Uncovering the hidden diversity of litter-decomposition mechanisms in mushroom-forming fungi.</title>
        <authorList>
            <person name="Floudas D."/>
            <person name="Bentzer J."/>
            <person name="Ahren D."/>
            <person name="Johansson T."/>
            <person name="Persson P."/>
            <person name="Tunlid A."/>
        </authorList>
    </citation>
    <scope>NUCLEOTIDE SEQUENCE [LARGE SCALE GENOMIC DNA]</scope>
    <source>
        <strain evidence="7 8">CBS 101986</strain>
    </source>
</reference>
<protein>
    <recommendedName>
        <fullName evidence="6">GRIP domain-containing protein</fullName>
    </recommendedName>
</protein>
<evidence type="ECO:0000256" key="2">
    <source>
        <dbReference type="ARBA" id="ARBA00023034"/>
    </source>
</evidence>
<keyword evidence="2" id="KW-0333">Golgi apparatus</keyword>
<dbReference type="InterPro" id="IPR019459">
    <property type="entry name" value="GRAB"/>
</dbReference>
<keyword evidence="3 4" id="KW-0175">Coiled coil</keyword>
<comment type="subcellular location">
    <subcellularLocation>
        <location evidence="1">Golgi apparatus</location>
    </subcellularLocation>
</comment>
<dbReference type="GO" id="GO:0006888">
    <property type="term" value="P:endoplasmic reticulum to Golgi vesicle-mediated transport"/>
    <property type="evidence" value="ECO:0007669"/>
    <property type="project" value="TreeGrafter"/>
</dbReference>
<feature type="compositionally biased region" description="Basic and acidic residues" evidence="5">
    <location>
        <begin position="496"/>
        <end position="507"/>
    </location>
</feature>
<evidence type="ECO:0000256" key="3">
    <source>
        <dbReference type="ARBA" id="ARBA00023054"/>
    </source>
</evidence>
<evidence type="ECO:0000256" key="1">
    <source>
        <dbReference type="ARBA" id="ARBA00004555"/>
    </source>
</evidence>
<comment type="caution">
    <text evidence="7">The sequence shown here is derived from an EMBL/GenBank/DDBJ whole genome shotgun (WGS) entry which is preliminary data.</text>
</comment>
<dbReference type="AlphaFoldDB" id="A0A8H5ESV8"/>
<feature type="domain" description="GRIP" evidence="6">
    <location>
        <begin position="332"/>
        <end position="383"/>
    </location>
</feature>
<accession>A0A8H5ESV8</accession>
<name>A0A8H5ESV8_9AGAR</name>
<dbReference type="GO" id="GO:0005794">
    <property type="term" value="C:Golgi apparatus"/>
    <property type="evidence" value="ECO:0007669"/>
    <property type="project" value="UniProtKB-SubCell"/>
</dbReference>
<organism evidence="7 8">
    <name type="scientific">Psilocybe cf. subviscida</name>
    <dbReference type="NCBI Taxonomy" id="2480587"/>
    <lineage>
        <taxon>Eukaryota</taxon>
        <taxon>Fungi</taxon>
        <taxon>Dikarya</taxon>
        <taxon>Basidiomycota</taxon>
        <taxon>Agaricomycotina</taxon>
        <taxon>Agaricomycetes</taxon>
        <taxon>Agaricomycetidae</taxon>
        <taxon>Agaricales</taxon>
        <taxon>Agaricineae</taxon>
        <taxon>Strophariaceae</taxon>
        <taxon>Psilocybe</taxon>
    </lineage>
</organism>
<dbReference type="Pfam" id="PF10375">
    <property type="entry name" value="GRAB"/>
    <property type="match status" value="1"/>
</dbReference>
<feature type="region of interest" description="Disordered" evidence="5">
    <location>
        <begin position="380"/>
        <end position="418"/>
    </location>
</feature>
<dbReference type="PANTHER" id="PTHR18921:SF2">
    <property type="entry name" value="THYROID RECEPTOR-INTERACTING PROTEIN 11"/>
    <property type="match status" value="1"/>
</dbReference>
<dbReference type="OrthoDB" id="425925at2759"/>
<dbReference type="GO" id="GO:0007030">
    <property type="term" value="P:Golgi organization"/>
    <property type="evidence" value="ECO:0007669"/>
    <property type="project" value="TreeGrafter"/>
</dbReference>
<dbReference type="GO" id="GO:0031267">
    <property type="term" value="F:small GTPase binding"/>
    <property type="evidence" value="ECO:0007669"/>
    <property type="project" value="TreeGrafter"/>
</dbReference>